<gene>
    <name evidence="1" type="ORF">MNBD_CHLOROFLEXI01-499</name>
</gene>
<accession>A0A3B0UW39</accession>
<name>A0A3B0UW39_9ZZZZ</name>
<evidence type="ECO:0000313" key="1">
    <source>
        <dbReference type="EMBL" id="VAW33070.1"/>
    </source>
</evidence>
<protein>
    <recommendedName>
        <fullName evidence="2">CopG antitoxin of type II toxin-antitoxin system</fullName>
    </recommendedName>
</protein>
<dbReference type="EMBL" id="UOEU01000417">
    <property type="protein sequence ID" value="VAW33070.1"/>
    <property type="molecule type" value="Genomic_DNA"/>
</dbReference>
<reference evidence="1" key="1">
    <citation type="submission" date="2018-06" db="EMBL/GenBank/DDBJ databases">
        <authorList>
            <person name="Zhirakovskaya E."/>
        </authorList>
    </citation>
    <scope>NUCLEOTIDE SEQUENCE</scope>
</reference>
<sequence>MAQLPKFKNDEEAAIWFDTHDTAAFIDSMKETNISFDIERTLFPTKPMGVRLRSDYLEAIQQVAERNGVPYQMLIQRWLLERLSQEAPDLIAS</sequence>
<evidence type="ECO:0008006" key="2">
    <source>
        <dbReference type="Google" id="ProtNLM"/>
    </source>
</evidence>
<dbReference type="Pfam" id="PF12441">
    <property type="entry name" value="CopG_antitoxin"/>
    <property type="match status" value="1"/>
</dbReference>
<dbReference type="AlphaFoldDB" id="A0A3B0UW39"/>
<proteinExistence type="predicted"/>
<dbReference type="InterPro" id="IPR022148">
    <property type="entry name" value="CopG_antitoxin"/>
</dbReference>
<organism evidence="1">
    <name type="scientific">hydrothermal vent metagenome</name>
    <dbReference type="NCBI Taxonomy" id="652676"/>
    <lineage>
        <taxon>unclassified sequences</taxon>
        <taxon>metagenomes</taxon>
        <taxon>ecological metagenomes</taxon>
    </lineage>
</organism>